<feature type="domain" description="Polysaccharide pyruvyl transferase" evidence="1">
    <location>
        <begin position="454"/>
        <end position="583"/>
    </location>
</feature>
<protein>
    <recommendedName>
        <fullName evidence="5">Polysaccharide pyruvyl transferase domain-containing protein</fullName>
    </recommendedName>
</protein>
<dbReference type="GO" id="GO:0016757">
    <property type="term" value="F:glycosyltransferase activity"/>
    <property type="evidence" value="ECO:0007669"/>
    <property type="project" value="UniProtKB-ARBA"/>
</dbReference>
<dbReference type="InterPro" id="IPR007345">
    <property type="entry name" value="Polysacch_pyruvyl_Trfase"/>
</dbReference>
<name>A0A1V2H658_9PROT</name>
<evidence type="ECO:0000259" key="1">
    <source>
        <dbReference type="Pfam" id="PF04230"/>
    </source>
</evidence>
<dbReference type="Pfam" id="PF13692">
    <property type="entry name" value="Glyco_trans_1_4"/>
    <property type="match status" value="1"/>
</dbReference>
<organism evidence="3 4">
    <name type="scientific">Teichococcus deserti</name>
    <dbReference type="NCBI Taxonomy" id="1817963"/>
    <lineage>
        <taxon>Bacteria</taxon>
        <taxon>Pseudomonadati</taxon>
        <taxon>Pseudomonadota</taxon>
        <taxon>Alphaproteobacteria</taxon>
        <taxon>Acetobacterales</taxon>
        <taxon>Roseomonadaceae</taxon>
        <taxon>Roseomonas</taxon>
    </lineage>
</organism>
<comment type="caution">
    <text evidence="3">The sequence shown here is derived from an EMBL/GenBank/DDBJ whole genome shotgun (WGS) entry which is preliminary data.</text>
</comment>
<evidence type="ECO:0008006" key="5">
    <source>
        <dbReference type="Google" id="ProtNLM"/>
    </source>
</evidence>
<dbReference type="Pfam" id="PF04230">
    <property type="entry name" value="PS_pyruv_trans"/>
    <property type="match status" value="1"/>
</dbReference>
<reference evidence="3 4" key="1">
    <citation type="submission" date="2016-10" db="EMBL/GenBank/DDBJ databases">
        <title>Draft Genome sequence of Roseomonas sp. strain M3.</title>
        <authorList>
            <person name="Subhash Y."/>
            <person name="Lee S."/>
        </authorList>
    </citation>
    <scope>NUCLEOTIDE SEQUENCE [LARGE SCALE GENOMIC DNA]</scope>
    <source>
        <strain evidence="3 4">M3</strain>
    </source>
</reference>
<dbReference type="SUPFAM" id="SSF53756">
    <property type="entry name" value="UDP-Glycosyltransferase/glycogen phosphorylase"/>
    <property type="match status" value="1"/>
</dbReference>
<evidence type="ECO:0000313" key="3">
    <source>
        <dbReference type="EMBL" id="ONG56644.1"/>
    </source>
</evidence>
<proteinExistence type="predicted"/>
<sequence length="673" mass="72957">MFVFYCPVSSQSVYSRLLMTPLAPDYEPLFAEQAPAAEAAGSFAPHAQLIQAIAHAEAGLPVLLHVHWEEFFLKVASDAAEADEAALLAIQQMEKLRRLGGRLIWTVHNAAPHRMPHRQAFMTLRRWLAAQADAILVHSQHAVEFLSAQVTVDRARIQVLPHPSYLGHYEPEAAAAAGLGTAPSRVVLGFGRVQPQKGFDRLVGMLPAAYLAAQQAMLRISGEGGRGARALRRSLPERTDVQWDFRHVPDAEVPGLIRDAACVVLAYEQFLTSGVAMLVLSCGGILVAPDVPQLRELLPEALHRFLYQDGDAVDLQMVVSGVLALSEADRLACRRLGLEVARRLRPAVVAAELAAVYDRLSAGPPPRPVCALPAGLQRVAPSPEDGQDALTPVIADWPRQDAVGQNWGDKLNPPLIRLLSERPVLHVDHGGSEPPRDVIRVIGSGIRSSRDSYVIWGSGFIGSKDKVPALRRIHAVRGPLTRAKLIAAGQDCPAVYGDPALLMPIFYRPAIAVEYDLGIIQHFREAGVEPLPRIAPGLRVRIIDITGGITAVLDDILACREIVSSSLHGLIAAHAYGVPATWIKFSDRPLGDGFKFRDYWASVGWPAAQAIFVNGETDALSLMGEKRQAIPIIDVQALLEACPFVHAERRAALRARAAETLPVIPPVQFLAAA</sequence>
<evidence type="ECO:0000313" key="4">
    <source>
        <dbReference type="Proteomes" id="UP000188879"/>
    </source>
</evidence>
<evidence type="ECO:0000259" key="2">
    <source>
        <dbReference type="Pfam" id="PF13439"/>
    </source>
</evidence>
<dbReference type="EMBL" id="MLCO01000038">
    <property type="protein sequence ID" value="ONG56644.1"/>
    <property type="molecule type" value="Genomic_DNA"/>
</dbReference>
<dbReference type="AlphaFoldDB" id="A0A1V2H658"/>
<gene>
    <name evidence="3" type="ORF">BKE38_05625</name>
</gene>
<dbReference type="Gene3D" id="3.40.50.2000">
    <property type="entry name" value="Glycogen Phosphorylase B"/>
    <property type="match status" value="2"/>
</dbReference>
<dbReference type="Proteomes" id="UP000188879">
    <property type="component" value="Unassembled WGS sequence"/>
</dbReference>
<dbReference type="Pfam" id="PF13439">
    <property type="entry name" value="Glyco_transf_4"/>
    <property type="match status" value="1"/>
</dbReference>
<dbReference type="InterPro" id="IPR028098">
    <property type="entry name" value="Glyco_trans_4-like_N"/>
</dbReference>
<keyword evidence="4" id="KW-1185">Reference proteome</keyword>
<accession>A0A1V2H658</accession>
<feature type="domain" description="Glycosyltransferase subfamily 4-like N-terminal" evidence="2">
    <location>
        <begin position="96"/>
        <end position="162"/>
    </location>
</feature>